<feature type="compositionally biased region" description="Low complexity" evidence="1">
    <location>
        <begin position="365"/>
        <end position="376"/>
    </location>
</feature>
<feature type="compositionally biased region" description="Low complexity" evidence="1">
    <location>
        <begin position="392"/>
        <end position="407"/>
    </location>
</feature>
<feature type="compositionally biased region" description="Basic residues" evidence="1">
    <location>
        <begin position="147"/>
        <end position="156"/>
    </location>
</feature>
<dbReference type="GO" id="GO:0006897">
    <property type="term" value="P:endocytosis"/>
    <property type="evidence" value="ECO:0007669"/>
    <property type="project" value="TreeGrafter"/>
</dbReference>
<dbReference type="Gene3D" id="6.10.140.1000">
    <property type="match status" value="1"/>
</dbReference>
<name>A0A8D0HN51_SPHPU</name>
<protein>
    <recommendedName>
        <fullName evidence="4">DENN domain-containing protein 1C</fullName>
    </recommendedName>
</protein>
<evidence type="ECO:0008006" key="4">
    <source>
        <dbReference type="Google" id="ProtNLM"/>
    </source>
</evidence>
<dbReference type="AlphaFoldDB" id="A0A8D0HN51"/>
<evidence type="ECO:0000313" key="3">
    <source>
        <dbReference type="Proteomes" id="UP000694392"/>
    </source>
</evidence>
<reference evidence="2" key="1">
    <citation type="submission" date="2025-08" db="UniProtKB">
        <authorList>
            <consortium name="Ensembl"/>
        </authorList>
    </citation>
    <scope>IDENTIFICATION</scope>
</reference>
<feature type="compositionally biased region" description="Polar residues" evidence="1">
    <location>
        <begin position="331"/>
        <end position="352"/>
    </location>
</feature>
<dbReference type="GO" id="GO:1901981">
    <property type="term" value="F:phosphatidylinositol phosphate binding"/>
    <property type="evidence" value="ECO:0007669"/>
    <property type="project" value="TreeGrafter"/>
</dbReference>
<dbReference type="InterPro" id="IPR040032">
    <property type="entry name" value="DENND1A/B/C"/>
</dbReference>
<keyword evidence="3" id="KW-1185">Reference proteome</keyword>
<dbReference type="Proteomes" id="UP000694392">
    <property type="component" value="Unplaced"/>
</dbReference>
<feature type="compositionally biased region" description="Acidic residues" evidence="1">
    <location>
        <begin position="163"/>
        <end position="176"/>
    </location>
</feature>
<organism evidence="2 3">
    <name type="scientific">Sphenodon punctatus</name>
    <name type="common">Tuatara</name>
    <name type="synonym">Hatteria punctata</name>
    <dbReference type="NCBI Taxonomy" id="8508"/>
    <lineage>
        <taxon>Eukaryota</taxon>
        <taxon>Metazoa</taxon>
        <taxon>Chordata</taxon>
        <taxon>Craniata</taxon>
        <taxon>Vertebrata</taxon>
        <taxon>Euteleostomi</taxon>
        <taxon>Lepidosauria</taxon>
        <taxon>Sphenodontia</taxon>
        <taxon>Sphenodontidae</taxon>
        <taxon>Sphenodon</taxon>
    </lineage>
</organism>
<dbReference type="GO" id="GO:0005829">
    <property type="term" value="C:cytosol"/>
    <property type="evidence" value="ECO:0007669"/>
    <property type="project" value="TreeGrafter"/>
</dbReference>
<dbReference type="GeneTree" id="ENSGT00940000161573"/>
<sequence>MRAFLHHAVHLQLFKQFIDSRLEKLNAGEGFSDIFEQEITNSGFSAGNMRSYQLWMDSLKKGGGAFISTMRNKTNPAVRNMYRYAKGQAKIGLKGMRSRLMYKELSANPHLQRGNSLYSDQLSGPTLPRSSQSECLQSRLPITQHFGKSRPRRPNKRPSGTEPEAESSVDSDDPQEPDPFSNTGGDLDPSFLEPGELDLLGEIFETLSLSAPGHAGGMLYGTRSLDFASLHEGSCYARLHPSEETLSTLLLEGLEEEDSLSLEETSLPRSPAQEDFGMPPQPASHLPAKVTQRGSGMWDGGIQEREEEEEVAAAAAPPPLQMRAEELEAPTSPTTPQGKDAQITDSPGSPETSEPGERETESCSAAEAGQGAPGAPSRAGVQSSRRPLRASAGTNPDTGAGAAADPPNSLPALPKVSELRKRFEA</sequence>
<reference evidence="2" key="2">
    <citation type="submission" date="2025-09" db="UniProtKB">
        <authorList>
            <consortium name="Ensembl"/>
        </authorList>
    </citation>
    <scope>IDENTIFICATION</scope>
</reference>
<feature type="compositionally biased region" description="Polar residues" evidence="1">
    <location>
        <begin position="113"/>
        <end position="136"/>
    </location>
</feature>
<dbReference type="GO" id="GO:0032456">
    <property type="term" value="P:endocytic recycling"/>
    <property type="evidence" value="ECO:0007669"/>
    <property type="project" value="TreeGrafter"/>
</dbReference>
<dbReference type="PANTHER" id="PTHR13196">
    <property type="entry name" value="DENN DOMAIN-CONTAINING"/>
    <property type="match status" value="1"/>
</dbReference>
<evidence type="ECO:0000256" key="1">
    <source>
        <dbReference type="SAM" id="MobiDB-lite"/>
    </source>
</evidence>
<dbReference type="GO" id="GO:0005085">
    <property type="term" value="F:guanyl-nucleotide exchange factor activity"/>
    <property type="evidence" value="ECO:0007669"/>
    <property type="project" value="InterPro"/>
</dbReference>
<feature type="region of interest" description="Disordered" evidence="1">
    <location>
        <begin position="112"/>
        <end position="194"/>
    </location>
</feature>
<dbReference type="Ensembl" id="ENSSPUT00000022965.1">
    <property type="protein sequence ID" value="ENSSPUP00000021546.1"/>
    <property type="gene ID" value="ENSSPUG00000016554.1"/>
</dbReference>
<evidence type="ECO:0000313" key="2">
    <source>
        <dbReference type="Ensembl" id="ENSSPUP00000021546.1"/>
    </source>
</evidence>
<feature type="region of interest" description="Disordered" evidence="1">
    <location>
        <begin position="256"/>
        <end position="425"/>
    </location>
</feature>
<dbReference type="PANTHER" id="PTHR13196:SF25">
    <property type="entry name" value="DENN DOMAIN-CONTAINING PROTEIN 1C"/>
    <property type="match status" value="1"/>
</dbReference>
<proteinExistence type="predicted"/>
<accession>A0A8D0HN51</accession>